<dbReference type="AlphaFoldDB" id="A0A2H3KAJ0"/>
<evidence type="ECO:0000313" key="2">
    <source>
        <dbReference type="Proteomes" id="UP000220828"/>
    </source>
</evidence>
<comment type="caution">
    <text evidence="1">The sequence shown here is derived from an EMBL/GenBank/DDBJ whole genome shotgun (WGS) entry which is preliminary data.</text>
</comment>
<sequence>MKNLILLFALTLTLSCCNKDDNPSSSKDQLPAETQTGANTVGCLINGQVYLPSQSGINSPINCQYEYINNEFFFIMSFSDDKNSGPNVSVQTLRINLSQGETYILNKNSIDNGDFTGGSGAYRLSSTNKYYTNAIKTGELKITRVDLSNSIISGTFWFDAINSNGEIVQIRSGRFDWNY</sequence>
<accession>A0A2H3KAJ0</accession>
<dbReference type="Proteomes" id="UP000220828">
    <property type="component" value="Unassembled WGS sequence"/>
</dbReference>
<gene>
    <name evidence="1" type="ORF">B0A77_13645</name>
</gene>
<dbReference type="Pfam" id="PF19765">
    <property type="entry name" value="DUF6252"/>
    <property type="match status" value="1"/>
</dbReference>
<proteinExistence type="predicted"/>
<organism evidence="1 2">
    <name type="scientific">Flavobacterium branchiophilum</name>
    <dbReference type="NCBI Taxonomy" id="55197"/>
    <lineage>
        <taxon>Bacteria</taxon>
        <taxon>Pseudomonadati</taxon>
        <taxon>Bacteroidota</taxon>
        <taxon>Flavobacteriia</taxon>
        <taxon>Flavobacteriales</taxon>
        <taxon>Flavobacteriaceae</taxon>
        <taxon>Flavobacterium</taxon>
    </lineage>
</organism>
<protein>
    <recommendedName>
        <fullName evidence="3">Lipoprotein</fullName>
    </recommendedName>
</protein>
<evidence type="ECO:0008006" key="3">
    <source>
        <dbReference type="Google" id="ProtNLM"/>
    </source>
</evidence>
<dbReference type="RefSeq" id="WP_014084476.1">
    <property type="nucleotide sequence ID" value="NZ_CBCSFI010000066.1"/>
</dbReference>
<dbReference type="OMA" id="SGTFWFD"/>
<reference evidence="1 2" key="1">
    <citation type="submission" date="2017-09" db="EMBL/GenBank/DDBJ databases">
        <title>Whole genomes of Flavobacteriaceae.</title>
        <authorList>
            <person name="Stine C."/>
            <person name="Li C."/>
            <person name="Tadesse D."/>
        </authorList>
    </citation>
    <scope>NUCLEOTIDE SEQUENCE [LARGE SCALE GENOMIC DNA]</scope>
    <source>
        <strain evidence="1 2">ATCC 35036</strain>
    </source>
</reference>
<dbReference type="OrthoDB" id="881763at2"/>
<evidence type="ECO:0000313" key="1">
    <source>
        <dbReference type="EMBL" id="PDS22371.1"/>
    </source>
</evidence>
<dbReference type="PROSITE" id="PS51257">
    <property type="entry name" value="PROKAR_LIPOPROTEIN"/>
    <property type="match status" value="1"/>
</dbReference>
<name>A0A2H3KAJ0_9FLAO</name>
<dbReference type="InterPro" id="IPR046219">
    <property type="entry name" value="DUF6252"/>
</dbReference>
<dbReference type="EMBL" id="PCMW01000100">
    <property type="protein sequence ID" value="PDS22371.1"/>
    <property type="molecule type" value="Genomic_DNA"/>
</dbReference>